<gene>
    <name evidence="3" type="ORF">TNIN_495431</name>
</gene>
<evidence type="ECO:0000256" key="1">
    <source>
        <dbReference type="SAM" id="Coils"/>
    </source>
</evidence>
<feature type="compositionally biased region" description="Basic and acidic residues" evidence="2">
    <location>
        <begin position="98"/>
        <end position="109"/>
    </location>
</feature>
<protein>
    <submittedName>
        <fullName evidence="3">Uncharacterized protein</fullName>
    </submittedName>
</protein>
<keyword evidence="4" id="KW-1185">Reference proteome</keyword>
<accession>A0A8X6Y1G0</accession>
<feature type="region of interest" description="Disordered" evidence="2">
    <location>
        <begin position="69"/>
        <end position="170"/>
    </location>
</feature>
<reference evidence="3" key="1">
    <citation type="submission" date="2020-08" db="EMBL/GenBank/DDBJ databases">
        <title>Multicomponent nature underlies the extraordinary mechanical properties of spider dragline silk.</title>
        <authorList>
            <person name="Kono N."/>
            <person name="Nakamura H."/>
            <person name="Mori M."/>
            <person name="Yoshida Y."/>
            <person name="Ohtoshi R."/>
            <person name="Malay A.D."/>
            <person name="Moran D.A.P."/>
            <person name="Tomita M."/>
            <person name="Numata K."/>
            <person name="Arakawa K."/>
        </authorList>
    </citation>
    <scope>NUCLEOTIDE SEQUENCE</scope>
</reference>
<sequence>MKKTIVTVLKKKRTQLRASITKLIKTTDEEIEKSNVNYEEVEVNIELLEGKFHLLSTTDDELIKNFKPEEADREFNSSEDYRVEKSERQLSGVGGTPVREKTMTRERAATPRSPSLGSVINRRDEISPEASPSVNPDDPVPVFPLTIPDDPVPVFPVAIPDDPDPEERDP</sequence>
<dbReference type="AlphaFoldDB" id="A0A8X6Y1G0"/>
<feature type="compositionally biased region" description="Acidic residues" evidence="2">
    <location>
        <begin position="161"/>
        <end position="170"/>
    </location>
</feature>
<feature type="coiled-coil region" evidence="1">
    <location>
        <begin position="24"/>
        <end position="51"/>
    </location>
</feature>
<comment type="caution">
    <text evidence="3">The sequence shown here is derived from an EMBL/GenBank/DDBJ whole genome shotgun (WGS) entry which is preliminary data.</text>
</comment>
<dbReference type="EMBL" id="BMAV01014441">
    <property type="protein sequence ID" value="GFY62866.1"/>
    <property type="molecule type" value="Genomic_DNA"/>
</dbReference>
<dbReference type="Proteomes" id="UP000886998">
    <property type="component" value="Unassembled WGS sequence"/>
</dbReference>
<dbReference type="OrthoDB" id="10502678at2759"/>
<proteinExistence type="predicted"/>
<name>A0A8X6Y1G0_9ARAC</name>
<feature type="compositionally biased region" description="Basic and acidic residues" evidence="2">
    <location>
        <begin position="69"/>
        <end position="88"/>
    </location>
</feature>
<evidence type="ECO:0000313" key="3">
    <source>
        <dbReference type="EMBL" id="GFY62866.1"/>
    </source>
</evidence>
<keyword evidence="1" id="KW-0175">Coiled coil</keyword>
<evidence type="ECO:0000256" key="2">
    <source>
        <dbReference type="SAM" id="MobiDB-lite"/>
    </source>
</evidence>
<organism evidence="3 4">
    <name type="scientific">Trichonephila inaurata madagascariensis</name>
    <dbReference type="NCBI Taxonomy" id="2747483"/>
    <lineage>
        <taxon>Eukaryota</taxon>
        <taxon>Metazoa</taxon>
        <taxon>Ecdysozoa</taxon>
        <taxon>Arthropoda</taxon>
        <taxon>Chelicerata</taxon>
        <taxon>Arachnida</taxon>
        <taxon>Araneae</taxon>
        <taxon>Araneomorphae</taxon>
        <taxon>Entelegynae</taxon>
        <taxon>Araneoidea</taxon>
        <taxon>Nephilidae</taxon>
        <taxon>Trichonephila</taxon>
        <taxon>Trichonephila inaurata</taxon>
    </lineage>
</organism>
<evidence type="ECO:0000313" key="4">
    <source>
        <dbReference type="Proteomes" id="UP000886998"/>
    </source>
</evidence>